<accession>A0A520KUC4</accession>
<protein>
    <recommendedName>
        <fullName evidence="6">GvpL/GvpF family gas vesicle protein</fullName>
    </recommendedName>
</protein>
<dbReference type="PANTHER" id="PTHR36852">
    <property type="entry name" value="PROTEIN GVPL 2"/>
    <property type="match status" value="1"/>
</dbReference>
<evidence type="ECO:0000313" key="4">
    <source>
        <dbReference type="EMBL" id="RZN66129.1"/>
    </source>
</evidence>
<dbReference type="InterPro" id="IPR009430">
    <property type="entry name" value="GvpL/GvpF"/>
</dbReference>
<evidence type="ECO:0000256" key="2">
    <source>
        <dbReference type="ARBA" id="ARBA00035108"/>
    </source>
</evidence>
<reference evidence="4 5" key="1">
    <citation type="journal article" date="2019" name="Nat. Microbiol.">
        <title>Wide diversity of methane and short-chain alkane metabolisms in uncultured archaea.</title>
        <authorList>
            <person name="Borrel G."/>
            <person name="Adam P.S."/>
            <person name="McKay L.J."/>
            <person name="Chen L.X."/>
            <person name="Sierra-Garcia I.N."/>
            <person name="Sieber C.M."/>
            <person name="Letourneur Q."/>
            <person name="Ghozlane A."/>
            <person name="Andersen G.L."/>
            <person name="Li W.J."/>
            <person name="Hallam S.J."/>
            <person name="Muyzer G."/>
            <person name="de Oliveira V.M."/>
            <person name="Inskeep W.P."/>
            <person name="Banfield J.F."/>
            <person name="Gribaldo S."/>
        </authorList>
    </citation>
    <scope>NUCLEOTIDE SEQUENCE [LARGE SCALE GENOMIC DNA]</scope>
    <source>
        <strain evidence="4">NM1b</strain>
    </source>
</reference>
<name>A0A520KUC4_9EURY</name>
<dbReference type="Proteomes" id="UP000320766">
    <property type="component" value="Unassembled WGS sequence"/>
</dbReference>
<evidence type="ECO:0000256" key="1">
    <source>
        <dbReference type="ARBA" id="ARBA00022987"/>
    </source>
</evidence>
<sequence>MLEHNYVIDQATKKFGTVLPFSFDVIVRGDDNTVKWWLDKNYEMLKRKLKSVEDKAEYSVQIFCDLDMLAEKLVSSNQKLMWLKKLIADTPKEPPYLLQRKSELSRTFELMINNAVSSEISRLAKEFDFRIREHVKDMRVSENTLLVPDKYKNKKLIVTFSCLVQEDMVGGLSEVLDEINRREDFAVRFAGPWAPFSFVQFK</sequence>
<keyword evidence="1" id="KW-0304">Gas vesicle</keyword>
<dbReference type="AlphaFoldDB" id="A0A520KUC4"/>
<proteinExistence type="inferred from homology"/>
<evidence type="ECO:0008006" key="6">
    <source>
        <dbReference type="Google" id="ProtNLM"/>
    </source>
</evidence>
<dbReference type="GO" id="GO:0031412">
    <property type="term" value="P:gas vesicle organization"/>
    <property type="evidence" value="ECO:0007669"/>
    <property type="project" value="InterPro"/>
</dbReference>
<dbReference type="Pfam" id="PF06386">
    <property type="entry name" value="GvpL_GvpF"/>
    <property type="match status" value="1"/>
</dbReference>
<organism evidence="4 5">
    <name type="scientific">Candidatus Methanolliviera hydrocarbonicum</name>
    <dbReference type="NCBI Taxonomy" id="2491085"/>
    <lineage>
        <taxon>Archaea</taxon>
        <taxon>Methanobacteriati</taxon>
        <taxon>Methanobacteriota</taxon>
        <taxon>Candidatus Methanoliparia</taxon>
        <taxon>Candidatus Methanoliparales</taxon>
        <taxon>Candidatus Methanollivieraceae</taxon>
        <taxon>Candidatus Methanolliviera</taxon>
    </lineage>
</organism>
<gene>
    <name evidence="4" type="ORF">EF807_08765</name>
</gene>
<comment type="caution">
    <text evidence="4">The sequence shown here is derived from an EMBL/GenBank/DDBJ whole genome shotgun (WGS) entry which is preliminary data.</text>
</comment>
<comment type="similarity">
    <text evidence="3">Belongs to the gas vesicle GvpF/GvpL family.</text>
</comment>
<dbReference type="GO" id="GO:0031411">
    <property type="term" value="C:gas vesicle"/>
    <property type="evidence" value="ECO:0007669"/>
    <property type="project" value="UniProtKB-SubCell"/>
</dbReference>
<dbReference type="EMBL" id="RXIL01000171">
    <property type="protein sequence ID" value="RZN66129.1"/>
    <property type="molecule type" value="Genomic_DNA"/>
</dbReference>
<dbReference type="PANTHER" id="PTHR36852:SF1">
    <property type="entry name" value="PROTEIN GVPL 2"/>
    <property type="match status" value="1"/>
</dbReference>
<evidence type="ECO:0000256" key="3">
    <source>
        <dbReference type="ARBA" id="ARBA00035643"/>
    </source>
</evidence>
<comment type="subcellular location">
    <subcellularLocation>
        <location evidence="2">Gas vesicle</location>
    </subcellularLocation>
</comment>
<evidence type="ECO:0000313" key="5">
    <source>
        <dbReference type="Proteomes" id="UP000320766"/>
    </source>
</evidence>